<keyword evidence="2" id="KW-1185">Reference proteome</keyword>
<dbReference type="EMBL" id="JAUEPU010000014">
    <property type="protein sequence ID" value="KAK0496779.1"/>
    <property type="molecule type" value="Genomic_DNA"/>
</dbReference>
<reference evidence="1" key="1">
    <citation type="submission" date="2023-06" db="EMBL/GenBank/DDBJ databases">
        <authorList>
            <consortium name="Lawrence Berkeley National Laboratory"/>
            <person name="Ahrendt S."/>
            <person name="Sahu N."/>
            <person name="Indic B."/>
            <person name="Wong-Bajracharya J."/>
            <person name="Merenyi Z."/>
            <person name="Ke H.-M."/>
            <person name="Monk M."/>
            <person name="Kocsube S."/>
            <person name="Drula E."/>
            <person name="Lipzen A."/>
            <person name="Balint B."/>
            <person name="Henrissat B."/>
            <person name="Andreopoulos B."/>
            <person name="Martin F.M."/>
            <person name="Harder C.B."/>
            <person name="Rigling D."/>
            <person name="Ford K.L."/>
            <person name="Foster G.D."/>
            <person name="Pangilinan J."/>
            <person name="Papanicolaou A."/>
            <person name="Barry K."/>
            <person name="LaButti K."/>
            <person name="Viragh M."/>
            <person name="Koriabine M."/>
            <person name="Yan M."/>
            <person name="Riley R."/>
            <person name="Champramary S."/>
            <person name="Plett K.L."/>
            <person name="Tsai I.J."/>
            <person name="Slot J."/>
            <person name="Sipos G."/>
            <person name="Plett J."/>
            <person name="Nagy L.G."/>
            <person name="Grigoriev I.V."/>
        </authorList>
    </citation>
    <scope>NUCLEOTIDE SEQUENCE</scope>
    <source>
        <strain evidence="1">HWK02</strain>
    </source>
</reference>
<organism evidence="1 2">
    <name type="scientific">Armillaria luteobubalina</name>
    <dbReference type="NCBI Taxonomy" id="153913"/>
    <lineage>
        <taxon>Eukaryota</taxon>
        <taxon>Fungi</taxon>
        <taxon>Dikarya</taxon>
        <taxon>Basidiomycota</taxon>
        <taxon>Agaricomycotina</taxon>
        <taxon>Agaricomycetes</taxon>
        <taxon>Agaricomycetidae</taxon>
        <taxon>Agaricales</taxon>
        <taxon>Marasmiineae</taxon>
        <taxon>Physalacriaceae</taxon>
        <taxon>Armillaria</taxon>
    </lineage>
</organism>
<evidence type="ECO:0000313" key="2">
    <source>
        <dbReference type="Proteomes" id="UP001175228"/>
    </source>
</evidence>
<accession>A0AA39Q6P2</accession>
<sequence length="171" mass="19206">MDAVSHDLSTLAFNVFNSNGHLNTEVREKGLCLWDAEDARKIYESPIVYIHEIQVNEGWCGIGIGSWAVIQLFETARIEAIGSSYLFAWPTVLCRHEPPRCIRTIPYVLWANEDRDAWQTKGDLIVKFFRSNGFRRPAHSSFFCLAKDPEHCSGKIAADKDAGWSSAGSGK</sequence>
<evidence type="ECO:0000313" key="1">
    <source>
        <dbReference type="EMBL" id="KAK0496779.1"/>
    </source>
</evidence>
<proteinExistence type="predicted"/>
<protein>
    <submittedName>
        <fullName evidence="1">Uncharacterized protein</fullName>
    </submittedName>
</protein>
<gene>
    <name evidence="1" type="ORF">EDD18DRAFT_176382</name>
</gene>
<dbReference type="Proteomes" id="UP001175228">
    <property type="component" value="Unassembled WGS sequence"/>
</dbReference>
<dbReference type="AlphaFoldDB" id="A0AA39Q6P2"/>
<name>A0AA39Q6P2_9AGAR</name>
<comment type="caution">
    <text evidence="1">The sequence shown here is derived from an EMBL/GenBank/DDBJ whole genome shotgun (WGS) entry which is preliminary data.</text>
</comment>